<evidence type="ECO:0000313" key="2">
    <source>
        <dbReference type="Proteomes" id="UP000606003"/>
    </source>
</evidence>
<dbReference type="RefSeq" id="WP_190928471.1">
    <property type="nucleotide sequence ID" value="NZ_JACXAC010000007.1"/>
</dbReference>
<name>A0ABR8JZA0_9BACT</name>
<dbReference type="Proteomes" id="UP000606003">
    <property type="component" value="Unassembled WGS sequence"/>
</dbReference>
<reference evidence="1 2" key="1">
    <citation type="submission" date="2020-09" db="EMBL/GenBank/DDBJ databases">
        <authorList>
            <person name="Kim M.K."/>
        </authorList>
    </citation>
    <scope>NUCLEOTIDE SEQUENCE [LARGE SCALE GENOMIC DNA]</scope>
    <source>
        <strain evidence="1 2">BT189</strain>
    </source>
</reference>
<comment type="caution">
    <text evidence="1">The sequence shown here is derived from an EMBL/GenBank/DDBJ whole genome shotgun (WGS) entry which is preliminary data.</text>
</comment>
<accession>A0ABR8JZA0</accession>
<evidence type="ECO:0000313" key="1">
    <source>
        <dbReference type="EMBL" id="MBD2724550.1"/>
    </source>
</evidence>
<protein>
    <submittedName>
        <fullName evidence="1">Uncharacterized protein</fullName>
    </submittedName>
</protein>
<keyword evidence="2" id="KW-1185">Reference proteome</keyword>
<sequence>MLIDFIEPWVAVDSERASFEEEFRCELSPDNVLSGYNVQVIGRRVDCDDVLFEVRDEKANFKLALVHLTWSGKVEAKRWPMTKVFADEEAFIKQMTLDTQDYNL</sequence>
<gene>
    <name evidence="1" type="ORF">IC234_20650</name>
</gene>
<organism evidence="1 2">
    <name type="scientific">Hymenobacter armeniacus</name>
    <dbReference type="NCBI Taxonomy" id="2771358"/>
    <lineage>
        <taxon>Bacteria</taxon>
        <taxon>Pseudomonadati</taxon>
        <taxon>Bacteroidota</taxon>
        <taxon>Cytophagia</taxon>
        <taxon>Cytophagales</taxon>
        <taxon>Hymenobacteraceae</taxon>
        <taxon>Hymenobacter</taxon>
    </lineage>
</organism>
<proteinExistence type="predicted"/>
<dbReference type="EMBL" id="JACXAC010000007">
    <property type="protein sequence ID" value="MBD2724550.1"/>
    <property type="molecule type" value="Genomic_DNA"/>
</dbReference>